<reference evidence="1" key="1">
    <citation type="submission" date="2023-05" db="EMBL/GenBank/DDBJ databases">
        <title>Comparative genomics of Bacillaceae isolates and their secondary metabolite potential.</title>
        <authorList>
            <person name="Song L."/>
            <person name="Nielsen L.J."/>
            <person name="Mohite O."/>
            <person name="Xu X."/>
            <person name="Weber T."/>
            <person name="Kovacs A.T."/>
        </authorList>
    </citation>
    <scope>NUCLEOTIDE SEQUENCE</scope>
    <source>
        <strain evidence="1">LY1</strain>
    </source>
</reference>
<accession>A0AAX3X2X2</accession>
<organism evidence="1 2">
    <name type="scientific">Lysinibacillus pakistanensis</name>
    <dbReference type="NCBI Taxonomy" id="759811"/>
    <lineage>
        <taxon>Bacteria</taxon>
        <taxon>Bacillati</taxon>
        <taxon>Bacillota</taxon>
        <taxon>Bacilli</taxon>
        <taxon>Bacillales</taxon>
        <taxon>Bacillaceae</taxon>
        <taxon>Lysinibacillus</taxon>
    </lineage>
</organism>
<evidence type="ECO:0000313" key="2">
    <source>
        <dbReference type="Proteomes" id="UP001178322"/>
    </source>
</evidence>
<gene>
    <name evidence="1" type="ORF">QNH24_10505</name>
</gene>
<dbReference type="AlphaFoldDB" id="A0AAX3X2X2"/>
<name>A0AAX3X2X2_9BACI</name>
<dbReference type="EMBL" id="CP126101">
    <property type="protein sequence ID" value="WHY53638.1"/>
    <property type="molecule type" value="Genomic_DNA"/>
</dbReference>
<dbReference type="RefSeq" id="WP_283872057.1">
    <property type="nucleotide sequence ID" value="NZ_CP126101.1"/>
</dbReference>
<proteinExistence type="predicted"/>
<protein>
    <submittedName>
        <fullName evidence="1">Uncharacterized protein</fullName>
    </submittedName>
</protein>
<evidence type="ECO:0000313" key="1">
    <source>
        <dbReference type="EMBL" id="WHY53638.1"/>
    </source>
</evidence>
<sequence length="101" mass="11208">MDHQLIAKITELVLEKISQTSQSDGGYQGLTQGELQEWQSFHPMNPSMSMSQQPVVAAGVYEALTAQELQNWDSLHQQQAFVVSKSAPSQTDDLIAIKKFS</sequence>
<dbReference type="Proteomes" id="UP001178322">
    <property type="component" value="Chromosome"/>
</dbReference>